<feature type="compositionally biased region" description="Basic and acidic residues" evidence="2">
    <location>
        <begin position="27"/>
        <end position="38"/>
    </location>
</feature>
<evidence type="ECO:0000313" key="3">
    <source>
        <dbReference type="EMBL" id="KAK9800731.1"/>
    </source>
</evidence>
<feature type="compositionally biased region" description="Polar residues" evidence="2">
    <location>
        <begin position="107"/>
        <end position="116"/>
    </location>
</feature>
<dbReference type="AlphaFoldDB" id="A0AAW1NX80"/>
<organism evidence="3 4">
    <name type="scientific">Symbiochloris irregularis</name>
    <dbReference type="NCBI Taxonomy" id="706552"/>
    <lineage>
        <taxon>Eukaryota</taxon>
        <taxon>Viridiplantae</taxon>
        <taxon>Chlorophyta</taxon>
        <taxon>core chlorophytes</taxon>
        <taxon>Trebouxiophyceae</taxon>
        <taxon>Trebouxiales</taxon>
        <taxon>Trebouxiaceae</taxon>
        <taxon>Symbiochloris</taxon>
    </lineage>
</organism>
<evidence type="ECO:0000313" key="4">
    <source>
        <dbReference type="Proteomes" id="UP001465755"/>
    </source>
</evidence>
<feature type="region of interest" description="Disordered" evidence="2">
    <location>
        <begin position="14"/>
        <end position="48"/>
    </location>
</feature>
<evidence type="ECO:0000256" key="2">
    <source>
        <dbReference type="SAM" id="MobiDB-lite"/>
    </source>
</evidence>
<proteinExistence type="predicted"/>
<feature type="compositionally biased region" description="Low complexity" evidence="2">
    <location>
        <begin position="122"/>
        <end position="138"/>
    </location>
</feature>
<accession>A0AAW1NX80</accession>
<dbReference type="EMBL" id="JALJOQ010000081">
    <property type="protein sequence ID" value="KAK9800731.1"/>
    <property type="molecule type" value="Genomic_DNA"/>
</dbReference>
<gene>
    <name evidence="3" type="ORF">WJX73_001603</name>
</gene>
<protein>
    <submittedName>
        <fullName evidence="3">Uncharacterized protein</fullName>
    </submittedName>
</protein>
<evidence type="ECO:0000256" key="1">
    <source>
        <dbReference type="SAM" id="Coils"/>
    </source>
</evidence>
<feature type="coiled-coil region" evidence="1">
    <location>
        <begin position="141"/>
        <end position="182"/>
    </location>
</feature>
<comment type="caution">
    <text evidence="3">The sequence shown here is derived from an EMBL/GenBank/DDBJ whole genome shotgun (WGS) entry which is preliminary data.</text>
</comment>
<keyword evidence="1" id="KW-0175">Coiled coil</keyword>
<dbReference type="Proteomes" id="UP001465755">
    <property type="component" value="Unassembled WGS sequence"/>
</dbReference>
<keyword evidence="4" id="KW-1185">Reference proteome</keyword>
<feature type="region of interest" description="Disordered" evidence="2">
    <location>
        <begin position="98"/>
        <end position="139"/>
    </location>
</feature>
<sequence length="332" mass="36457">MQPFRSIENIHLQGRGVVPQSSAPSNDRSHTLSVRRADLQQGSGGTHKFRARPDIEIAKLTSELRHKELTLAQKEVLLSRVMEERERALARVRVLERQTGVSPEPSLRSSAANSPLHTPVRGSSIGSPVGSPGSTVTGQHMGRLQAANQELSTANKTLRQQLAASQGALQQAFLQVEELQEKEALHKQVFTAARELQHTATTLTHEKARLCANLIRTEQEVDLIHRSNDYMLSMIKDLSGKLANLGDAVDTHPELKSMASEISQWYNEELEYRKDSPEDRIPASKSPAVMEKQSIAGLFPSQQVQTPGSAASCTVITLPAPPQKEGLQVTHT</sequence>
<name>A0AAW1NX80_9CHLO</name>
<reference evidence="3 4" key="1">
    <citation type="journal article" date="2024" name="Nat. Commun.">
        <title>Phylogenomics reveals the evolutionary origins of lichenization in chlorophyte algae.</title>
        <authorList>
            <person name="Puginier C."/>
            <person name="Libourel C."/>
            <person name="Otte J."/>
            <person name="Skaloud P."/>
            <person name="Haon M."/>
            <person name="Grisel S."/>
            <person name="Petersen M."/>
            <person name="Berrin J.G."/>
            <person name="Delaux P.M."/>
            <person name="Dal Grande F."/>
            <person name="Keller J."/>
        </authorList>
    </citation>
    <scope>NUCLEOTIDE SEQUENCE [LARGE SCALE GENOMIC DNA]</scope>
    <source>
        <strain evidence="3 4">SAG 2036</strain>
    </source>
</reference>